<keyword evidence="1" id="KW-0732">Signal</keyword>
<dbReference type="KEGG" id="mpar:F7D14_14770"/>
<organism evidence="2 3">
    <name type="scientific">Methylocystis parvus</name>
    <dbReference type="NCBI Taxonomy" id="134"/>
    <lineage>
        <taxon>Bacteria</taxon>
        <taxon>Pseudomonadati</taxon>
        <taxon>Pseudomonadota</taxon>
        <taxon>Alphaproteobacteria</taxon>
        <taxon>Hyphomicrobiales</taxon>
        <taxon>Methylocystaceae</taxon>
        <taxon>Methylocystis</taxon>
    </lineage>
</organism>
<evidence type="ECO:0000256" key="1">
    <source>
        <dbReference type="SAM" id="SignalP"/>
    </source>
</evidence>
<reference evidence="2 3" key="1">
    <citation type="submission" date="2019-09" db="EMBL/GenBank/DDBJ databases">
        <title>Isolation and complete genome sequencing of Methylocystis species.</title>
        <authorList>
            <person name="Rumah B.L."/>
            <person name="Stead C.E."/>
            <person name="Stevens B.C."/>
            <person name="Minton N.P."/>
            <person name="Grosse-Honebrink A."/>
            <person name="Zhang Y."/>
        </authorList>
    </citation>
    <scope>NUCLEOTIDE SEQUENCE [LARGE SCALE GENOMIC DNA]</scope>
    <source>
        <strain evidence="2 3">BRCS2</strain>
    </source>
</reference>
<accession>A0A6B8M7U9</accession>
<dbReference type="EMBL" id="CP044331">
    <property type="protein sequence ID" value="QGM98616.1"/>
    <property type="molecule type" value="Genomic_DNA"/>
</dbReference>
<dbReference type="CDD" id="cd13840">
    <property type="entry name" value="SMBP_like"/>
    <property type="match status" value="1"/>
</dbReference>
<name>A0A6B8M7U9_9HYPH</name>
<dbReference type="GO" id="GO:0046872">
    <property type="term" value="F:metal ion binding"/>
    <property type="evidence" value="ECO:0007669"/>
    <property type="project" value="InterPro"/>
</dbReference>
<evidence type="ECO:0000313" key="3">
    <source>
        <dbReference type="Proteomes" id="UP000422569"/>
    </source>
</evidence>
<dbReference type="RefSeq" id="WP_016919099.1">
    <property type="nucleotide sequence ID" value="NZ_CP044331.1"/>
</dbReference>
<evidence type="ECO:0000313" key="2">
    <source>
        <dbReference type="EMBL" id="QGM98616.1"/>
    </source>
</evidence>
<feature type="chain" id="PRO_5025549025" description="Small metal-binding protein" evidence="1">
    <location>
        <begin position="23"/>
        <end position="117"/>
    </location>
</feature>
<feature type="signal peptide" evidence="1">
    <location>
        <begin position="1"/>
        <end position="22"/>
    </location>
</feature>
<dbReference type="Gene3D" id="1.20.120.660">
    <property type="entry name" value="IL-4 antagonist (De novo design) like domain"/>
    <property type="match status" value="1"/>
</dbReference>
<dbReference type="InterPro" id="IPR031877">
    <property type="entry name" value="SmbP"/>
</dbReference>
<keyword evidence="3" id="KW-1185">Reference proteome</keyword>
<protein>
    <recommendedName>
        <fullName evidence="4">Small metal-binding protein</fullName>
    </recommendedName>
</protein>
<evidence type="ECO:0008006" key="4">
    <source>
        <dbReference type="Google" id="ProtNLM"/>
    </source>
</evidence>
<sequence>MKKNAAALVGLVLAFAPIAAYAGIGAHLAAAIEHTEEAISADVKADTKEIAVHLRSALGHAREALHEKAIEADRAANRLIHAAIRLLKKAEARARFGDSAGAVKHSTDALAEMKKVK</sequence>
<gene>
    <name evidence="2" type="ORF">F7D14_14770</name>
</gene>
<dbReference type="AlphaFoldDB" id="A0A6B8M7U9"/>
<dbReference type="Proteomes" id="UP000422569">
    <property type="component" value="Chromosome"/>
</dbReference>
<proteinExistence type="predicted"/>